<dbReference type="AlphaFoldDB" id="A0A1J9Q797"/>
<dbReference type="InterPro" id="IPR011990">
    <property type="entry name" value="TPR-like_helical_dom_sf"/>
</dbReference>
<dbReference type="OrthoDB" id="4180531at2759"/>
<comment type="caution">
    <text evidence="1">The sequence shown here is derived from an EMBL/GenBank/DDBJ whole genome shotgun (WGS) entry which is preliminary data.</text>
</comment>
<dbReference type="SUPFAM" id="SSF48452">
    <property type="entry name" value="TPR-like"/>
    <property type="match status" value="1"/>
</dbReference>
<organism evidence="1 2">
    <name type="scientific">Emergomyces pasteurianus Ep9510</name>
    <dbReference type="NCBI Taxonomy" id="1447872"/>
    <lineage>
        <taxon>Eukaryota</taxon>
        <taxon>Fungi</taxon>
        <taxon>Dikarya</taxon>
        <taxon>Ascomycota</taxon>
        <taxon>Pezizomycotina</taxon>
        <taxon>Eurotiomycetes</taxon>
        <taxon>Eurotiomycetidae</taxon>
        <taxon>Onygenales</taxon>
        <taxon>Ajellomycetaceae</taxon>
        <taxon>Emergomyces</taxon>
    </lineage>
</organism>
<dbReference type="EMBL" id="LGRN01000122">
    <property type="protein sequence ID" value="OJD16115.1"/>
    <property type="molecule type" value="Genomic_DNA"/>
</dbReference>
<proteinExistence type="predicted"/>
<sequence>MNVHLKTVCLRNTLRNPAPSTPPGKKRPAAVVEHEERRISAGYSHGNASEELLFEILTREIVKIYKALSTTEIRCVIEDAKIAHITKLDEKQWFNLIECHQTLLHHHYNLLRYTQHPVGDGEIFATPVTCKIPSRLLHQGIYALLEIVKARLPDSHDYMTSSVKHAYGLMTLLIEVVPRFENVWLECLGDLASYMMCLDPAENRTWKAVSSQWYHKALDKNPGKGSLYHRLGNL</sequence>
<reference evidence="1 2" key="1">
    <citation type="submission" date="2015-07" db="EMBL/GenBank/DDBJ databases">
        <title>Emmonsia species relationships and genome sequence.</title>
        <authorList>
            <consortium name="The Broad Institute Genomics Platform"/>
            <person name="Cuomo C.A."/>
            <person name="Munoz J.F."/>
            <person name="Imamovic A."/>
            <person name="Priest M.E."/>
            <person name="Young S."/>
            <person name="Clay O.K."/>
            <person name="McEwen J.G."/>
        </authorList>
    </citation>
    <scope>NUCLEOTIDE SEQUENCE [LARGE SCALE GENOMIC DNA]</scope>
    <source>
        <strain evidence="1 2">UAMH 9510</strain>
    </source>
</reference>
<accession>A0A1J9Q797</accession>
<gene>
    <name evidence="1" type="ORF">AJ78_03695</name>
</gene>
<evidence type="ECO:0000313" key="1">
    <source>
        <dbReference type="EMBL" id="OJD16115.1"/>
    </source>
</evidence>
<dbReference type="Proteomes" id="UP000182235">
    <property type="component" value="Unassembled WGS sequence"/>
</dbReference>
<evidence type="ECO:0000313" key="2">
    <source>
        <dbReference type="Proteomes" id="UP000182235"/>
    </source>
</evidence>
<name>A0A1J9Q797_9EURO</name>
<dbReference type="VEuPathDB" id="FungiDB:AJ78_03695"/>
<keyword evidence="2" id="KW-1185">Reference proteome</keyword>
<protein>
    <submittedName>
        <fullName evidence="1">Uncharacterized protein</fullName>
    </submittedName>
</protein>
<dbReference type="Gene3D" id="1.25.40.10">
    <property type="entry name" value="Tetratricopeptide repeat domain"/>
    <property type="match status" value="1"/>
</dbReference>